<dbReference type="SMART" id="SM00866">
    <property type="entry name" value="UTRA"/>
    <property type="match status" value="1"/>
</dbReference>
<comment type="caution">
    <text evidence="5">The sequence shown here is derived from an EMBL/GenBank/DDBJ whole genome shotgun (WGS) entry which is preliminary data.</text>
</comment>
<dbReference type="SUPFAM" id="SSF64288">
    <property type="entry name" value="Chorismate lyase-like"/>
    <property type="match status" value="1"/>
</dbReference>
<feature type="domain" description="HTH gntR-type" evidence="4">
    <location>
        <begin position="4"/>
        <end position="72"/>
    </location>
</feature>
<keyword evidence="1" id="KW-0805">Transcription regulation</keyword>
<name>A0A2T4Q2S2_STAWA</name>
<dbReference type="Pfam" id="PF00392">
    <property type="entry name" value="GntR"/>
    <property type="match status" value="1"/>
</dbReference>
<dbReference type="PANTHER" id="PTHR44846">
    <property type="entry name" value="MANNOSYL-D-GLYCERATE TRANSPORT/METABOLISM SYSTEM REPRESSOR MNGR-RELATED"/>
    <property type="match status" value="1"/>
</dbReference>
<dbReference type="Gene3D" id="3.40.1410.10">
    <property type="entry name" value="Chorismate lyase-like"/>
    <property type="match status" value="1"/>
</dbReference>
<dbReference type="AlphaFoldDB" id="A0A2T4Q2S2"/>
<gene>
    <name evidence="5" type="ORF">BU085_02510</name>
</gene>
<dbReference type="STRING" id="1194526.A284_07235"/>
<dbReference type="InterPro" id="IPR000524">
    <property type="entry name" value="Tscrpt_reg_HTH_GntR"/>
</dbReference>
<dbReference type="Gene3D" id="1.10.10.10">
    <property type="entry name" value="Winged helix-like DNA-binding domain superfamily/Winged helix DNA-binding domain"/>
    <property type="match status" value="1"/>
</dbReference>
<dbReference type="PROSITE" id="PS50949">
    <property type="entry name" value="HTH_GNTR"/>
    <property type="match status" value="1"/>
</dbReference>
<dbReference type="GO" id="GO:0003700">
    <property type="term" value="F:DNA-binding transcription factor activity"/>
    <property type="evidence" value="ECO:0007669"/>
    <property type="project" value="InterPro"/>
</dbReference>
<evidence type="ECO:0000313" key="6">
    <source>
        <dbReference type="Proteomes" id="UP000240717"/>
    </source>
</evidence>
<reference evidence="5 6" key="1">
    <citation type="journal article" date="2016" name="Front. Microbiol.">
        <title>Comprehensive Phylogenetic Analysis of Bovine Non-aureus Staphylococci Species Based on Whole-Genome Sequencing.</title>
        <authorList>
            <person name="Naushad S."/>
            <person name="Barkema H.W."/>
            <person name="Luby C."/>
            <person name="Condas L.A."/>
            <person name="Nobrega D.B."/>
            <person name="Carson D.A."/>
            <person name="De Buck J."/>
        </authorList>
    </citation>
    <scope>NUCLEOTIDE SEQUENCE [LARGE SCALE GENOMIC DNA]</scope>
    <source>
        <strain evidence="5 6">SNUC 2993</strain>
    </source>
</reference>
<evidence type="ECO:0000259" key="4">
    <source>
        <dbReference type="PROSITE" id="PS50949"/>
    </source>
</evidence>
<dbReference type="RefSeq" id="WP_002450534.1">
    <property type="nucleotide sequence ID" value="NZ_CP054017.1"/>
</dbReference>
<dbReference type="InterPro" id="IPR036390">
    <property type="entry name" value="WH_DNA-bd_sf"/>
</dbReference>
<evidence type="ECO:0000313" key="5">
    <source>
        <dbReference type="EMBL" id="PTI52161.1"/>
    </source>
</evidence>
<dbReference type="InterPro" id="IPR050679">
    <property type="entry name" value="Bact_HTH_transcr_reg"/>
</dbReference>
<dbReference type="InterPro" id="IPR011663">
    <property type="entry name" value="UTRA"/>
</dbReference>
<dbReference type="Proteomes" id="UP000240717">
    <property type="component" value="Unassembled WGS sequence"/>
</dbReference>
<sequence length="237" mass="26819">MAEMNAIYRVKQYILNKIKSGELEFGSKLPSNLAIARELNIKTDDVYEGIGELITEQVVVDNFEEGTSVKSLPPFFYPLNELISITEMIKSAGYQSGTEYLNFDEQPATLLDAKRLGINEKQPVTIIERLKTANHQPVVYCLDKIAKDYLTCTGYQESNGSMLNAIKHATGHTVTYAETDLEAVNYEPHISEMLNASPHEGLMLLKVTHFDEQNNPILYSLNYMKSSLVKFRITREK</sequence>
<dbReference type="PANTHER" id="PTHR44846:SF17">
    <property type="entry name" value="GNTR-FAMILY TRANSCRIPTIONAL REGULATOR"/>
    <property type="match status" value="1"/>
</dbReference>
<dbReference type="Pfam" id="PF07702">
    <property type="entry name" value="UTRA"/>
    <property type="match status" value="1"/>
</dbReference>
<accession>A0A2T4Q2S2</accession>
<dbReference type="InterPro" id="IPR028978">
    <property type="entry name" value="Chorismate_lyase_/UTRA_dom_sf"/>
</dbReference>
<evidence type="ECO:0000256" key="1">
    <source>
        <dbReference type="ARBA" id="ARBA00023015"/>
    </source>
</evidence>
<organism evidence="5 6">
    <name type="scientific">Staphylococcus warneri</name>
    <dbReference type="NCBI Taxonomy" id="1292"/>
    <lineage>
        <taxon>Bacteria</taxon>
        <taxon>Bacillati</taxon>
        <taxon>Bacillota</taxon>
        <taxon>Bacilli</taxon>
        <taxon>Bacillales</taxon>
        <taxon>Staphylococcaceae</taxon>
        <taxon>Staphylococcus</taxon>
    </lineage>
</organism>
<evidence type="ECO:0000256" key="3">
    <source>
        <dbReference type="ARBA" id="ARBA00023163"/>
    </source>
</evidence>
<keyword evidence="2" id="KW-0238">DNA-binding</keyword>
<keyword evidence="3" id="KW-0804">Transcription</keyword>
<protein>
    <submittedName>
        <fullName evidence="5">GntR family transcriptional regulator</fullName>
    </submittedName>
</protein>
<evidence type="ECO:0000256" key="2">
    <source>
        <dbReference type="ARBA" id="ARBA00023125"/>
    </source>
</evidence>
<dbReference type="InterPro" id="IPR036388">
    <property type="entry name" value="WH-like_DNA-bd_sf"/>
</dbReference>
<dbReference type="GO" id="GO:0045892">
    <property type="term" value="P:negative regulation of DNA-templated transcription"/>
    <property type="evidence" value="ECO:0007669"/>
    <property type="project" value="TreeGrafter"/>
</dbReference>
<proteinExistence type="predicted"/>
<dbReference type="EMBL" id="PZEV01000005">
    <property type="protein sequence ID" value="PTI52161.1"/>
    <property type="molecule type" value="Genomic_DNA"/>
</dbReference>
<dbReference type="SUPFAM" id="SSF46785">
    <property type="entry name" value="Winged helix' DNA-binding domain"/>
    <property type="match status" value="1"/>
</dbReference>
<dbReference type="GO" id="GO:0003677">
    <property type="term" value="F:DNA binding"/>
    <property type="evidence" value="ECO:0007669"/>
    <property type="project" value="UniProtKB-KW"/>
</dbReference>